<organism evidence="2">
    <name type="scientific">uncultured Caudovirales phage</name>
    <dbReference type="NCBI Taxonomy" id="2100421"/>
    <lineage>
        <taxon>Viruses</taxon>
        <taxon>Duplodnaviria</taxon>
        <taxon>Heunggongvirae</taxon>
        <taxon>Uroviricota</taxon>
        <taxon>Caudoviricetes</taxon>
        <taxon>Peduoviridae</taxon>
        <taxon>Maltschvirus</taxon>
        <taxon>Maltschvirus maltsch</taxon>
    </lineage>
</organism>
<dbReference type="EMBL" id="LR796874">
    <property type="protein sequence ID" value="CAB4172200.1"/>
    <property type="molecule type" value="Genomic_DNA"/>
</dbReference>
<sequence>MTKDEGLKLALEALEGVLDNSPKVLDASISGGLYEVVQCRDAITAIKEALAQPELCKYGQEPKSCTSSPMDCQCAIEAALAQPEQEPSYWLGYGLQAHTEKPFDDATPLYTTPPQRPWVGLTNNELQPIADEYRILFGSWVEDFARAIEAKLREKNS</sequence>
<protein>
    <submittedName>
        <fullName evidence="2">Uncharacterized protein</fullName>
    </submittedName>
</protein>
<evidence type="ECO:0000313" key="1">
    <source>
        <dbReference type="EMBL" id="CAB4172200.1"/>
    </source>
</evidence>
<reference evidence="2" key="1">
    <citation type="submission" date="2020-05" db="EMBL/GenBank/DDBJ databases">
        <authorList>
            <person name="Chiriac C."/>
            <person name="Salcher M."/>
            <person name="Ghai R."/>
            <person name="Kavagutti S V."/>
        </authorList>
    </citation>
    <scope>NUCLEOTIDE SEQUENCE</scope>
</reference>
<proteinExistence type="predicted"/>
<accession>A0A6J5RW88</accession>
<gene>
    <name evidence="2" type="ORF">UFOVP1348_31</name>
    <name evidence="1" type="ORF">UFOVP924_60</name>
</gene>
<dbReference type="EMBL" id="LR797303">
    <property type="protein sequence ID" value="CAB4200190.1"/>
    <property type="molecule type" value="Genomic_DNA"/>
</dbReference>
<name>A0A6J5RW88_9CAUD</name>
<evidence type="ECO:0000313" key="2">
    <source>
        <dbReference type="EMBL" id="CAB4200190.1"/>
    </source>
</evidence>